<feature type="compositionally biased region" description="Basic residues" evidence="2">
    <location>
        <begin position="1"/>
        <end position="19"/>
    </location>
</feature>
<dbReference type="Proteomes" id="UP001283361">
    <property type="component" value="Unassembled WGS sequence"/>
</dbReference>
<reference evidence="3" key="1">
    <citation type="journal article" date="2023" name="G3 (Bethesda)">
        <title>A reference genome for the long-term kleptoplast-retaining sea slug Elysia crispata morphotype clarki.</title>
        <authorList>
            <person name="Eastman K.E."/>
            <person name="Pendleton A.L."/>
            <person name="Shaikh M.A."/>
            <person name="Suttiyut T."/>
            <person name="Ogas R."/>
            <person name="Tomko P."/>
            <person name="Gavelis G."/>
            <person name="Widhalm J.R."/>
            <person name="Wisecaver J.H."/>
        </authorList>
    </citation>
    <scope>NUCLEOTIDE SEQUENCE</scope>
    <source>
        <strain evidence="3">ECLA1</strain>
    </source>
</reference>
<proteinExistence type="predicted"/>
<sequence>MGATQSKKRRKERKRKRRQQYGCPSSAHFDVPRSVSLDALRSYGVSASSSATAGCPHCGGWSWGHQVARGERRTFSGLLETSGVCHGFHRCLRGQYDDMQSSGPQLRGYDSDDDAARWSYHVSCPACSVGVSEEDMASQASTHAQTLACPGPEHSTMSLNRHAGLRVNSKISQSKSSEFSELLDILRRHEEIRTRHRESRSVPRRENSTSRQQIPRIPQSASIHSAGTTMSSATLPDQSNRVAISSTPPNTVEAPALVPSNTKSPSPPPTQVMDQADKTSVNNNESTSSSAILCPPATAATSTSSSTIGTAITTTSKKPITVLEDEETRLARWEKQKLMTEQFRLLRKHLLAREASLKANKNTVNVSEPLPLSLKGPLDAVEYYLSSQSNSNSSVKSSDLNSSFSNTSSMQSLPNPSPDGSQGAKRGLHVKSSQLSSQSFSARDRESSDRKVANSAARSSSFTFSSSTHRKSVTTASSSVTVEKTTLSSSLQSQSLDVSGCQTQTSQGRSKFTRHGQNFRNLDNHPVLSRLQNEQNSRLERMERKMRCIRASAEQAAERKKFEQIFPARQEVLVEDEKQRMKEAEETLAKLKEENKRKKQMKKALVQEKSQQIVPVAVKAALSSGVCSDCKAQDTRSADDSGEVIPVHVLPGQGADFSSSGSLLGWRRGNNKETKREGREEEEETQPQDTGKKPHWLNSTFSKINMDLGNPLSWLVLPFLLFPLILRLLLSVALSSKPQPTGQTSRASTPAPSSSRSSSSREQNSDLLGDVNYDECLTMQTQSPPVTEVTKIVQRKCGSKVKLQRGDSLETKMLKST</sequence>
<evidence type="ECO:0000256" key="2">
    <source>
        <dbReference type="SAM" id="MobiDB-lite"/>
    </source>
</evidence>
<feature type="compositionally biased region" description="Low complexity" evidence="2">
    <location>
        <begin position="432"/>
        <end position="441"/>
    </location>
</feature>
<feature type="compositionally biased region" description="Basic and acidic residues" evidence="2">
    <location>
        <begin position="442"/>
        <end position="452"/>
    </location>
</feature>
<feature type="compositionally biased region" description="Low complexity" evidence="2">
    <location>
        <begin position="744"/>
        <end position="760"/>
    </location>
</feature>
<keyword evidence="4" id="KW-1185">Reference proteome</keyword>
<feature type="coiled-coil region" evidence="1">
    <location>
        <begin position="539"/>
        <end position="611"/>
    </location>
</feature>
<dbReference type="EMBL" id="JAWDGP010000325">
    <property type="protein sequence ID" value="KAK3801388.1"/>
    <property type="molecule type" value="Genomic_DNA"/>
</dbReference>
<feature type="compositionally biased region" description="Low complexity" evidence="2">
    <location>
        <begin position="279"/>
        <end position="290"/>
    </location>
</feature>
<feature type="region of interest" description="Disordered" evidence="2">
    <location>
        <begin position="389"/>
        <end position="537"/>
    </location>
</feature>
<name>A0AAE1ECX2_9GAST</name>
<feature type="compositionally biased region" description="Polar residues" evidence="2">
    <location>
        <begin position="209"/>
        <end position="250"/>
    </location>
</feature>
<feature type="region of interest" description="Disordered" evidence="2">
    <location>
        <begin position="1"/>
        <end position="27"/>
    </location>
</feature>
<feature type="region of interest" description="Disordered" evidence="2">
    <location>
        <begin position="649"/>
        <end position="696"/>
    </location>
</feature>
<feature type="compositionally biased region" description="Low complexity" evidence="2">
    <location>
        <begin position="455"/>
        <end position="496"/>
    </location>
</feature>
<feature type="region of interest" description="Disordered" evidence="2">
    <location>
        <begin position="737"/>
        <end position="766"/>
    </location>
</feature>
<feature type="compositionally biased region" description="Basic and acidic residues" evidence="2">
    <location>
        <begin position="670"/>
        <end position="679"/>
    </location>
</feature>
<evidence type="ECO:0000256" key="1">
    <source>
        <dbReference type="SAM" id="Coils"/>
    </source>
</evidence>
<gene>
    <name evidence="3" type="ORF">RRG08_059090</name>
</gene>
<feature type="compositionally biased region" description="Polar residues" evidence="2">
    <location>
        <begin position="500"/>
        <end position="521"/>
    </location>
</feature>
<keyword evidence="1" id="KW-0175">Coiled coil</keyword>
<dbReference type="AlphaFoldDB" id="A0AAE1ECX2"/>
<evidence type="ECO:0000313" key="4">
    <source>
        <dbReference type="Proteomes" id="UP001283361"/>
    </source>
</evidence>
<accession>A0AAE1ECX2</accession>
<feature type="compositionally biased region" description="Basic and acidic residues" evidence="2">
    <location>
        <begin position="194"/>
        <end position="208"/>
    </location>
</feature>
<feature type="compositionally biased region" description="Low complexity" evidence="2">
    <location>
        <begin position="389"/>
        <end position="412"/>
    </location>
</feature>
<organism evidence="3 4">
    <name type="scientific">Elysia crispata</name>
    <name type="common">lettuce slug</name>
    <dbReference type="NCBI Taxonomy" id="231223"/>
    <lineage>
        <taxon>Eukaryota</taxon>
        <taxon>Metazoa</taxon>
        <taxon>Spiralia</taxon>
        <taxon>Lophotrochozoa</taxon>
        <taxon>Mollusca</taxon>
        <taxon>Gastropoda</taxon>
        <taxon>Heterobranchia</taxon>
        <taxon>Euthyneura</taxon>
        <taxon>Panpulmonata</taxon>
        <taxon>Sacoglossa</taxon>
        <taxon>Placobranchoidea</taxon>
        <taxon>Plakobranchidae</taxon>
        <taxon>Elysia</taxon>
    </lineage>
</organism>
<protein>
    <submittedName>
        <fullName evidence="3">Uncharacterized protein</fullName>
    </submittedName>
</protein>
<comment type="caution">
    <text evidence="3">The sequence shown here is derived from an EMBL/GenBank/DDBJ whole genome shotgun (WGS) entry which is preliminary data.</text>
</comment>
<evidence type="ECO:0000313" key="3">
    <source>
        <dbReference type="EMBL" id="KAK3801388.1"/>
    </source>
</evidence>
<feature type="region of interest" description="Disordered" evidence="2">
    <location>
        <begin position="194"/>
        <end position="292"/>
    </location>
</feature>